<name>E4YE48_OIKDI</name>
<dbReference type="EMBL" id="FN654448">
    <property type="protein sequence ID" value="CBY33798.1"/>
    <property type="molecule type" value="Genomic_DNA"/>
</dbReference>
<organism evidence="1">
    <name type="scientific">Oikopleura dioica</name>
    <name type="common">Tunicate</name>
    <dbReference type="NCBI Taxonomy" id="34765"/>
    <lineage>
        <taxon>Eukaryota</taxon>
        <taxon>Metazoa</taxon>
        <taxon>Chordata</taxon>
        <taxon>Tunicata</taxon>
        <taxon>Appendicularia</taxon>
        <taxon>Copelata</taxon>
        <taxon>Oikopleuridae</taxon>
        <taxon>Oikopleura</taxon>
    </lineage>
</organism>
<dbReference type="AlphaFoldDB" id="E4YE48"/>
<gene>
    <name evidence="1" type="ORF">GSOID_T00021746001</name>
</gene>
<evidence type="ECO:0000313" key="1">
    <source>
        <dbReference type="EMBL" id="CBY33798.1"/>
    </source>
</evidence>
<accession>E4YE48</accession>
<reference evidence="1" key="1">
    <citation type="journal article" date="2010" name="Science">
        <title>Plasticity of animal genome architecture unmasked by rapid evolution of a pelagic tunicate.</title>
        <authorList>
            <person name="Denoeud F."/>
            <person name="Henriet S."/>
            <person name="Mungpakdee S."/>
            <person name="Aury J.M."/>
            <person name="Da Silva C."/>
            <person name="Brinkmann H."/>
            <person name="Mikhaleva J."/>
            <person name="Olsen L.C."/>
            <person name="Jubin C."/>
            <person name="Canestro C."/>
            <person name="Bouquet J.M."/>
            <person name="Danks G."/>
            <person name="Poulain J."/>
            <person name="Campsteijn C."/>
            <person name="Adamski M."/>
            <person name="Cross I."/>
            <person name="Yadetie F."/>
            <person name="Muffato M."/>
            <person name="Louis A."/>
            <person name="Butcher S."/>
            <person name="Tsagkogeorga G."/>
            <person name="Konrad A."/>
            <person name="Singh S."/>
            <person name="Jensen M.F."/>
            <person name="Cong E.H."/>
            <person name="Eikeseth-Otteraa H."/>
            <person name="Noel B."/>
            <person name="Anthouard V."/>
            <person name="Porcel B.M."/>
            <person name="Kachouri-Lafond R."/>
            <person name="Nishino A."/>
            <person name="Ugolini M."/>
            <person name="Chourrout P."/>
            <person name="Nishida H."/>
            <person name="Aasland R."/>
            <person name="Huzurbazar S."/>
            <person name="Westhof E."/>
            <person name="Delsuc F."/>
            <person name="Lehrach H."/>
            <person name="Reinhardt R."/>
            <person name="Weissenbach J."/>
            <person name="Roy S.W."/>
            <person name="Artiguenave F."/>
            <person name="Postlethwait J.H."/>
            <person name="Manak J.R."/>
            <person name="Thompson E.M."/>
            <person name="Jaillon O."/>
            <person name="Du Pasquier L."/>
            <person name="Boudinot P."/>
            <person name="Liberles D.A."/>
            <person name="Volff J.N."/>
            <person name="Philippe H."/>
            <person name="Lenhard B."/>
            <person name="Roest Crollius H."/>
            <person name="Wincker P."/>
            <person name="Chourrout D."/>
        </authorList>
    </citation>
    <scope>NUCLEOTIDE SEQUENCE [LARGE SCALE GENOMIC DNA]</scope>
</reference>
<protein>
    <submittedName>
        <fullName evidence="1">Uncharacterized protein</fullName>
    </submittedName>
</protein>
<proteinExistence type="predicted"/>
<dbReference type="Proteomes" id="UP000011014">
    <property type="component" value="Unassembled WGS sequence"/>
</dbReference>
<sequence>MIWEMPVIKNVTIVARIKVFEAKLKADGYFAEEAYMKDYEAEVASGKKPFFHADLSQLDAIAVADKLKERKKKWYEDTFKKWKQLCHTNFELLKKEDQAAVVDFCPQADRCYIPKTTQHKYPHGEKTEEHGRPKTPKGPIEILKGVISHIDCVRYQCECPDYHENGYPVGKEIRGEIEYQVAERKLGYSQCWLFARRLGWRFQDSF</sequence>